<keyword evidence="3" id="KW-1185">Reference proteome</keyword>
<dbReference type="PANTHER" id="PTHR48079">
    <property type="entry name" value="PROTEIN YEEZ"/>
    <property type="match status" value="1"/>
</dbReference>
<evidence type="ECO:0000313" key="2">
    <source>
        <dbReference type="EMBL" id="KAF9512444.1"/>
    </source>
</evidence>
<dbReference type="GO" id="GO:0004029">
    <property type="term" value="F:aldehyde dehydrogenase (NAD+) activity"/>
    <property type="evidence" value="ECO:0007669"/>
    <property type="project" value="TreeGrafter"/>
</dbReference>
<keyword evidence="1" id="KW-0812">Transmembrane</keyword>
<dbReference type="SUPFAM" id="SSF51735">
    <property type="entry name" value="NAD(P)-binding Rossmann-fold domains"/>
    <property type="match status" value="1"/>
</dbReference>
<keyword evidence="1" id="KW-0472">Membrane</keyword>
<keyword evidence="1" id="KW-1133">Transmembrane helix</keyword>
<dbReference type="InterPro" id="IPR036291">
    <property type="entry name" value="NAD(P)-bd_dom_sf"/>
</dbReference>
<dbReference type="GO" id="GO:0005737">
    <property type="term" value="C:cytoplasm"/>
    <property type="evidence" value="ECO:0007669"/>
    <property type="project" value="TreeGrafter"/>
</dbReference>
<evidence type="ECO:0000313" key="3">
    <source>
        <dbReference type="Proteomes" id="UP000886523"/>
    </source>
</evidence>
<dbReference type="AlphaFoldDB" id="A0A9P6AVC7"/>
<feature type="transmembrane region" description="Helical" evidence="1">
    <location>
        <begin position="6"/>
        <end position="25"/>
    </location>
</feature>
<dbReference type="Proteomes" id="UP000886523">
    <property type="component" value="Unassembled WGS sequence"/>
</dbReference>
<name>A0A9P6AVC7_9AGAM</name>
<dbReference type="PANTHER" id="PTHR48079:SF6">
    <property type="entry name" value="NAD(P)-BINDING DOMAIN-CONTAINING PROTEIN-RELATED"/>
    <property type="match status" value="1"/>
</dbReference>
<evidence type="ECO:0008006" key="4">
    <source>
        <dbReference type="Google" id="ProtNLM"/>
    </source>
</evidence>
<comment type="caution">
    <text evidence="2">The sequence shown here is derived from an EMBL/GenBank/DDBJ whole genome shotgun (WGS) entry which is preliminary data.</text>
</comment>
<dbReference type="InterPro" id="IPR051783">
    <property type="entry name" value="NAD(P)-dependent_oxidoreduct"/>
</dbReference>
<proteinExistence type="predicted"/>
<organism evidence="2 3">
    <name type="scientific">Hydnum rufescens UP504</name>
    <dbReference type="NCBI Taxonomy" id="1448309"/>
    <lineage>
        <taxon>Eukaryota</taxon>
        <taxon>Fungi</taxon>
        <taxon>Dikarya</taxon>
        <taxon>Basidiomycota</taxon>
        <taxon>Agaricomycotina</taxon>
        <taxon>Agaricomycetes</taxon>
        <taxon>Cantharellales</taxon>
        <taxon>Hydnaceae</taxon>
        <taxon>Hydnum</taxon>
    </lineage>
</organism>
<dbReference type="Gene3D" id="3.40.50.720">
    <property type="entry name" value="NAD(P)-binding Rossmann-like Domain"/>
    <property type="match status" value="1"/>
</dbReference>
<gene>
    <name evidence="2" type="ORF">BS47DRAFT_1345367</name>
</gene>
<protein>
    <recommendedName>
        <fullName evidence="4">NAD(P)-binding protein</fullName>
    </recommendedName>
</protein>
<accession>A0A9P6AVC7</accession>
<sequence length="333" mass="35910">MSSPSFSILFIGITGYIGGAVALALKAKYPSAEFVAFARSTKLVSEIESLGFKTLVGSGVGEHDRSIIAKAALTADIVINAADADDLGLTNAILGAVQNSTKRLPILIHTSGTGVVAEGNSGELIEGAKVWDDSKPEDIKAIDIKQRHRLADVTILEAAKSNKFISYIICPSIIYGVAHQNPGNKISVIQPALIRLAIQRRQAVYGGKGTNRWNVVHITDIVNLYLLVCEKALSERSTGHIPPDPFERFYFGAAESASFLEFARLIAPLLYERKLVDSPEAVSVPTGEVPSYFTTNSNVVSNRAFRDGWKPIAPPYEVFVREEVDATVKGLGL</sequence>
<dbReference type="OrthoDB" id="2130169at2759"/>
<evidence type="ECO:0000256" key="1">
    <source>
        <dbReference type="SAM" id="Phobius"/>
    </source>
</evidence>
<reference evidence="2" key="1">
    <citation type="journal article" date="2020" name="Nat. Commun.">
        <title>Large-scale genome sequencing of mycorrhizal fungi provides insights into the early evolution of symbiotic traits.</title>
        <authorList>
            <person name="Miyauchi S."/>
            <person name="Kiss E."/>
            <person name="Kuo A."/>
            <person name="Drula E."/>
            <person name="Kohler A."/>
            <person name="Sanchez-Garcia M."/>
            <person name="Morin E."/>
            <person name="Andreopoulos B."/>
            <person name="Barry K.W."/>
            <person name="Bonito G."/>
            <person name="Buee M."/>
            <person name="Carver A."/>
            <person name="Chen C."/>
            <person name="Cichocki N."/>
            <person name="Clum A."/>
            <person name="Culley D."/>
            <person name="Crous P.W."/>
            <person name="Fauchery L."/>
            <person name="Girlanda M."/>
            <person name="Hayes R.D."/>
            <person name="Keri Z."/>
            <person name="LaButti K."/>
            <person name="Lipzen A."/>
            <person name="Lombard V."/>
            <person name="Magnuson J."/>
            <person name="Maillard F."/>
            <person name="Murat C."/>
            <person name="Nolan M."/>
            <person name="Ohm R.A."/>
            <person name="Pangilinan J."/>
            <person name="Pereira M.F."/>
            <person name="Perotto S."/>
            <person name="Peter M."/>
            <person name="Pfister S."/>
            <person name="Riley R."/>
            <person name="Sitrit Y."/>
            <person name="Stielow J.B."/>
            <person name="Szollosi G."/>
            <person name="Zifcakova L."/>
            <person name="Stursova M."/>
            <person name="Spatafora J.W."/>
            <person name="Tedersoo L."/>
            <person name="Vaario L.M."/>
            <person name="Yamada A."/>
            <person name="Yan M."/>
            <person name="Wang P."/>
            <person name="Xu J."/>
            <person name="Bruns T."/>
            <person name="Baldrian P."/>
            <person name="Vilgalys R."/>
            <person name="Dunand C."/>
            <person name="Henrissat B."/>
            <person name="Grigoriev I.V."/>
            <person name="Hibbett D."/>
            <person name="Nagy L.G."/>
            <person name="Martin F.M."/>
        </authorList>
    </citation>
    <scope>NUCLEOTIDE SEQUENCE</scope>
    <source>
        <strain evidence="2">UP504</strain>
    </source>
</reference>
<dbReference type="EMBL" id="MU128986">
    <property type="protein sequence ID" value="KAF9512444.1"/>
    <property type="molecule type" value="Genomic_DNA"/>
</dbReference>